<evidence type="ECO:0000256" key="1">
    <source>
        <dbReference type="SAM" id="SignalP"/>
    </source>
</evidence>
<evidence type="ECO:0000313" key="3">
    <source>
        <dbReference type="Proteomes" id="UP000000286"/>
    </source>
</evidence>
<dbReference type="EMBL" id="FN393070">
    <property type="protein sequence ID" value="CAY79833.1"/>
    <property type="molecule type" value="Genomic_DNA"/>
</dbReference>
<dbReference type="HOGENOM" id="CLU_2028533_0_0_1"/>
<dbReference type="Proteomes" id="UP000000286">
    <property type="component" value="Chromosome VII"/>
</dbReference>
<sequence>MVLPLMFMYCKLAMLSLAVGCCPPVKYRLAIAIPLLFNLFSRGCGRVNFTSVKIAFICGDTDCSVPQTVVPFFSSMVTCSLRSFFKKLTNFIIFFSTIYKRYLESSFFMTISLYMNISYILLF</sequence>
<feature type="signal peptide" evidence="1">
    <location>
        <begin position="1"/>
        <end position="20"/>
    </location>
</feature>
<name>C8Z8W7_YEAS8</name>
<dbReference type="AlphaFoldDB" id="C8Z8W7"/>
<keyword evidence="1" id="KW-0732">Signal</keyword>
<feature type="chain" id="PRO_5002994639" evidence="1">
    <location>
        <begin position="21"/>
        <end position="123"/>
    </location>
</feature>
<protein>
    <submittedName>
        <fullName evidence="2">EC1118_1G1_3829p</fullName>
    </submittedName>
</protein>
<gene>
    <name evidence="2" type="ORF">EC1118_1G1_3829g</name>
</gene>
<reference evidence="2 3" key="1">
    <citation type="journal article" date="2009" name="Proc. Natl. Acad. Sci. U.S.A.">
        <title>Eukaryote-to-eukaryote gene transfer events revealed by the genome sequence of the wine yeast Saccharomyces cerevisiae EC1118.</title>
        <authorList>
            <person name="Novo M."/>
            <person name="Bigey F."/>
            <person name="Beyne E."/>
            <person name="Galeote V."/>
            <person name="Gavory F."/>
            <person name="Mallet S."/>
            <person name="Cambot B."/>
            <person name="Legras J.L."/>
            <person name="Wincker P."/>
            <person name="Casaregola S."/>
            <person name="Dequin S."/>
        </authorList>
    </citation>
    <scope>NUCLEOTIDE SEQUENCE [LARGE SCALE GENOMIC DNA]</scope>
    <source>
        <strain evidence="3">Lalvin EC1118 / Prise de mousse</strain>
    </source>
</reference>
<evidence type="ECO:0000313" key="2">
    <source>
        <dbReference type="EMBL" id="CAY79833.1"/>
    </source>
</evidence>
<proteinExistence type="predicted"/>
<accession>C8Z8W7</accession>
<organism evidence="2 3">
    <name type="scientific">Saccharomyces cerevisiae (strain Lalvin EC1118 / Prise de mousse)</name>
    <name type="common">Baker's yeast</name>
    <dbReference type="NCBI Taxonomy" id="643680"/>
    <lineage>
        <taxon>Eukaryota</taxon>
        <taxon>Fungi</taxon>
        <taxon>Dikarya</taxon>
        <taxon>Ascomycota</taxon>
        <taxon>Saccharomycotina</taxon>
        <taxon>Saccharomycetes</taxon>
        <taxon>Saccharomycetales</taxon>
        <taxon>Saccharomycetaceae</taxon>
        <taxon>Saccharomyces</taxon>
    </lineage>
</organism>